<dbReference type="InterPro" id="IPR036890">
    <property type="entry name" value="HATPase_C_sf"/>
</dbReference>
<dbReference type="SMART" id="SM00388">
    <property type="entry name" value="HisKA"/>
    <property type="match status" value="1"/>
</dbReference>
<keyword evidence="4" id="KW-0808">Transferase</keyword>
<dbReference type="Gene3D" id="3.30.565.10">
    <property type="entry name" value="Histidine kinase-like ATPase, C-terminal domain"/>
    <property type="match status" value="1"/>
</dbReference>
<evidence type="ECO:0000256" key="2">
    <source>
        <dbReference type="ARBA" id="ARBA00012438"/>
    </source>
</evidence>
<dbReference type="InterPro" id="IPR003594">
    <property type="entry name" value="HATPase_dom"/>
</dbReference>
<keyword evidence="6" id="KW-0812">Transmembrane</keyword>
<dbReference type="AlphaFoldDB" id="A0A2H0QVL6"/>
<feature type="domain" description="Histidine kinase" evidence="7">
    <location>
        <begin position="145"/>
        <end position="363"/>
    </location>
</feature>
<evidence type="ECO:0000256" key="3">
    <source>
        <dbReference type="ARBA" id="ARBA00022553"/>
    </source>
</evidence>
<comment type="caution">
    <text evidence="8">The sequence shown here is derived from an EMBL/GenBank/DDBJ whole genome shotgun (WGS) entry which is preliminary data.</text>
</comment>
<dbReference type="SUPFAM" id="SSF55874">
    <property type="entry name" value="ATPase domain of HSP90 chaperone/DNA topoisomerase II/histidine kinase"/>
    <property type="match status" value="1"/>
</dbReference>
<dbReference type="FunFam" id="3.30.565.10:FF:000006">
    <property type="entry name" value="Sensor histidine kinase WalK"/>
    <property type="match status" value="1"/>
</dbReference>
<dbReference type="SMART" id="SM00387">
    <property type="entry name" value="HATPase_c"/>
    <property type="match status" value="1"/>
</dbReference>
<dbReference type="PANTHER" id="PTHR43547">
    <property type="entry name" value="TWO-COMPONENT HISTIDINE KINASE"/>
    <property type="match status" value="1"/>
</dbReference>
<evidence type="ECO:0000256" key="5">
    <source>
        <dbReference type="ARBA" id="ARBA00022777"/>
    </source>
</evidence>
<dbReference type="CDD" id="cd00075">
    <property type="entry name" value="HATPase"/>
    <property type="match status" value="1"/>
</dbReference>
<feature type="transmembrane region" description="Helical" evidence="6">
    <location>
        <begin position="106"/>
        <end position="124"/>
    </location>
</feature>
<reference evidence="8 9" key="1">
    <citation type="submission" date="2017-09" db="EMBL/GenBank/DDBJ databases">
        <title>Depth-based differentiation of microbial function through sediment-hosted aquifers and enrichment of novel symbionts in the deep terrestrial subsurface.</title>
        <authorList>
            <person name="Probst A.J."/>
            <person name="Ladd B."/>
            <person name="Jarett J.K."/>
            <person name="Geller-Mcgrath D.E."/>
            <person name="Sieber C.M."/>
            <person name="Emerson J.B."/>
            <person name="Anantharaman K."/>
            <person name="Thomas B.C."/>
            <person name="Malmstrom R."/>
            <person name="Stieglmeier M."/>
            <person name="Klingl A."/>
            <person name="Woyke T."/>
            <person name="Ryan C.M."/>
            <person name="Banfield J.F."/>
        </authorList>
    </citation>
    <scope>NUCLEOTIDE SEQUENCE [LARGE SCALE GENOMIC DNA]</scope>
    <source>
        <strain evidence="8">CG10_big_fil_rev_8_21_14_0_10_42_12</strain>
    </source>
</reference>
<name>A0A2H0QVL6_9BACT</name>
<evidence type="ECO:0000313" key="8">
    <source>
        <dbReference type="EMBL" id="PIR38312.1"/>
    </source>
</evidence>
<dbReference type="Gene3D" id="1.10.287.130">
    <property type="match status" value="1"/>
</dbReference>
<organism evidence="8 9">
    <name type="scientific">Candidatus Zambryskibacteria bacterium CG10_big_fil_rev_8_21_14_0_10_42_12</name>
    <dbReference type="NCBI Taxonomy" id="1975115"/>
    <lineage>
        <taxon>Bacteria</taxon>
        <taxon>Candidatus Zambryskiibacteriota</taxon>
    </lineage>
</organism>
<dbReference type="Proteomes" id="UP000231333">
    <property type="component" value="Unassembled WGS sequence"/>
</dbReference>
<dbReference type="PANTHER" id="PTHR43547:SF2">
    <property type="entry name" value="HYBRID SIGNAL TRANSDUCTION HISTIDINE KINASE C"/>
    <property type="match status" value="1"/>
</dbReference>
<dbReference type="Pfam" id="PF02518">
    <property type="entry name" value="HATPase_c"/>
    <property type="match status" value="1"/>
</dbReference>
<dbReference type="EMBL" id="PCXL01000011">
    <property type="protein sequence ID" value="PIR38312.1"/>
    <property type="molecule type" value="Genomic_DNA"/>
</dbReference>
<evidence type="ECO:0000313" key="9">
    <source>
        <dbReference type="Proteomes" id="UP000231333"/>
    </source>
</evidence>
<accession>A0A2H0QVL6</accession>
<dbReference type="InterPro" id="IPR003661">
    <property type="entry name" value="HisK_dim/P_dom"/>
</dbReference>
<evidence type="ECO:0000259" key="7">
    <source>
        <dbReference type="PROSITE" id="PS50109"/>
    </source>
</evidence>
<evidence type="ECO:0000256" key="4">
    <source>
        <dbReference type="ARBA" id="ARBA00022679"/>
    </source>
</evidence>
<dbReference type="PROSITE" id="PS50109">
    <property type="entry name" value="HIS_KIN"/>
    <property type="match status" value="1"/>
</dbReference>
<dbReference type="InterPro" id="IPR004358">
    <property type="entry name" value="Sig_transdc_His_kin-like_C"/>
</dbReference>
<dbReference type="InterPro" id="IPR036097">
    <property type="entry name" value="HisK_dim/P_sf"/>
</dbReference>
<keyword evidence="3" id="KW-0597">Phosphoprotein</keyword>
<dbReference type="InterPro" id="IPR005467">
    <property type="entry name" value="His_kinase_dom"/>
</dbReference>
<dbReference type="CDD" id="cd00082">
    <property type="entry name" value="HisKA"/>
    <property type="match status" value="1"/>
</dbReference>
<dbReference type="Pfam" id="PF00512">
    <property type="entry name" value="HisKA"/>
    <property type="match status" value="1"/>
</dbReference>
<evidence type="ECO:0000256" key="1">
    <source>
        <dbReference type="ARBA" id="ARBA00000085"/>
    </source>
</evidence>
<comment type="catalytic activity">
    <reaction evidence="1">
        <text>ATP + protein L-histidine = ADP + protein N-phospho-L-histidine.</text>
        <dbReference type="EC" id="2.7.13.3"/>
    </reaction>
</comment>
<keyword evidence="6" id="KW-1133">Transmembrane helix</keyword>
<keyword evidence="5" id="KW-0418">Kinase</keyword>
<gene>
    <name evidence="8" type="ORF">COV34_01750</name>
</gene>
<dbReference type="SUPFAM" id="SSF47384">
    <property type="entry name" value="Homodimeric domain of signal transducing histidine kinase"/>
    <property type="match status" value="1"/>
</dbReference>
<evidence type="ECO:0000256" key="6">
    <source>
        <dbReference type="SAM" id="Phobius"/>
    </source>
</evidence>
<dbReference type="PRINTS" id="PR00344">
    <property type="entry name" value="BCTRLSENSOR"/>
</dbReference>
<keyword evidence="6" id="KW-0472">Membrane</keyword>
<protein>
    <recommendedName>
        <fullName evidence="2">histidine kinase</fullName>
        <ecNumber evidence="2">2.7.13.3</ecNumber>
    </recommendedName>
</protein>
<proteinExistence type="predicted"/>
<dbReference type="GO" id="GO:0000155">
    <property type="term" value="F:phosphorelay sensor kinase activity"/>
    <property type="evidence" value="ECO:0007669"/>
    <property type="project" value="InterPro"/>
</dbReference>
<feature type="transmembrane region" description="Helical" evidence="6">
    <location>
        <begin position="43"/>
        <end position="64"/>
    </location>
</feature>
<dbReference type="EC" id="2.7.13.3" evidence="2"/>
<sequence length="389" mass="43612">MSMLKTLGKSLVMITKTYWRQFAGWVIALKHKYGTDPFFKTEFNVVSLQILFATCLIIIVAIYFNSLFQDTTESLLENIISVVEGRQNVDSASIIELSRQEMKKSLFSFFGVAIALTVVFSYVIGRITLKPARTALKTQKRFISDIAHELRTPISVIKTNIEVTLIDQNIDPRIKAMLESNIEELDRTSEIINNLLSFNQLIRPGKMRFAEVHVGHVIDKSVAHLKQLAAKKHIEITVHKVESCVVFGNATAIEQIVTNLVKNAITYTSDGGFIKIVVEPYYGENVLISVEDTGVGISQDDLAHIFEPFYRAERSRNKNIGSGGSGLGLTIVSELVKLHSGRISIRSYPNKGTTVNVLLPINNATHLRIKEKVNQKNEVTVDFYNTHNT</sequence>